<evidence type="ECO:0000256" key="5">
    <source>
        <dbReference type="SAM" id="MobiDB-lite"/>
    </source>
</evidence>
<dbReference type="Gramene" id="NC4G0019450.1">
    <property type="protein sequence ID" value="NC4G0019450.1:cds"/>
    <property type="gene ID" value="NC4G0019450"/>
</dbReference>
<dbReference type="Pfam" id="PF26168">
    <property type="entry name" value="Glyco_transf_N"/>
    <property type="match status" value="1"/>
</dbReference>
<dbReference type="GO" id="GO:0080043">
    <property type="term" value="F:quercetin 3-O-glucosyltransferase activity"/>
    <property type="evidence" value="ECO:0007669"/>
    <property type="project" value="TreeGrafter"/>
</dbReference>
<dbReference type="Pfam" id="PF00201">
    <property type="entry name" value="UDPGT"/>
    <property type="match status" value="1"/>
</dbReference>
<keyword evidence="2 3" id="KW-0808">Transferase</keyword>
<sequence length="498" mass="54964">MTHILLVSFPAQGHINPTLQLAKLLARRGVRATFVTATHAHLAISTAGIAANNSSNNDNMNVHFAPISDGFEPATVDIFKPDYPQHLQEHGSRSLADLLLALAAAGQPVDCVVYNFLLPWVADVASELGIPSALLWIQPVTLLAIYYHFLHQSPHLFLDLYKEIKVPGLPLSLNSDSLPSFLFPDNPFILSLPLLNHMFQGIKESKSRWVLVNSFESLEAETLSSLKDLHILPITVGPLVPAAYVSKKDHKDSSFGGDLVSEKRKDDGGTVIVDWLNTKPPASVVYVSFGSMATLTEAQIDEIAYGLIESGHYFIWVVRPPKDYGGFPSSFRDMFMDRGMVVKWCSQVEVLAHPSVGCFVTHAGWNSTLEGLVCGKPMVCVPQWSDQPTNSEWISHVWRTGIRAQKSETGVLGREELKRCLKMVMEGESGEEMRKNAMAWREESRAAADEGGSSDRNIQDFICSIQSSHKEGEEEEEEEEEAAFQPLPSLALQSPIST</sequence>
<evidence type="ECO:0000259" key="6">
    <source>
        <dbReference type="Pfam" id="PF26168"/>
    </source>
</evidence>
<reference evidence="7" key="1">
    <citation type="submission" date="2019-09" db="EMBL/GenBank/DDBJ databases">
        <authorList>
            <person name="Zhang L."/>
        </authorList>
    </citation>
    <scope>NUCLEOTIDE SEQUENCE</scope>
</reference>
<keyword evidence="3" id="KW-0328">Glycosyltransferase</keyword>
<evidence type="ECO:0000256" key="2">
    <source>
        <dbReference type="ARBA" id="ARBA00022679"/>
    </source>
</evidence>
<dbReference type="PANTHER" id="PTHR11926">
    <property type="entry name" value="GLUCOSYL/GLUCURONOSYL TRANSFERASES"/>
    <property type="match status" value="1"/>
</dbReference>
<dbReference type="EC" id="2.4.1.-" evidence="4"/>
<dbReference type="SUPFAM" id="SSF53756">
    <property type="entry name" value="UDP-Glycosyltransferase/glycogen phosphorylase"/>
    <property type="match status" value="1"/>
</dbReference>
<dbReference type="OMA" id="MAWREES"/>
<proteinExistence type="inferred from homology"/>
<dbReference type="PROSITE" id="PS00375">
    <property type="entry name" value="UDPGT"/>
    <property type="match status" value="1"/>
</dbReference>
<evidence type="ECO:0000256" key="3">
    <source>
        <dbReference type="RuleBase" id="RU003718"/>
    </source>
</evidence>
<dbReference type="InterPro" id="IPR058980">
    <property type="entry name" value="Glyco_transf_N"/>
</dbReference>
<feature type="compositionally biased region" description="Acidic residues" evidence="5">
    <location>
        <begin position="473"/>
        <end position="482"/>
    </location>
</feature>
<accession>A0A5K1CVE5</accession>
<feature type="domain" description="Glycosyltransferase N-terminal" evidence="6">
    <location>
        <begin position="4"/>
        <end position="126"/>
    </location>
</feature>
<comment type="similarity">
    <text evidence="1 3">Belongs to the UDP-glycosyltransferase family.</text>
</comment>
<evidence type="ECO:0000256" key="1">
    <source>
        <dbReference type="ARBA" id="ARBA00009995"/>
    </source>
</evidence>
<evidence type="ECO:0000313" key="7">
    <source>
        <dbReference type="EMBL" id="VVW27721.1"/>
    </source>
</evidence>
<dbReference type="InterPro" id="IPR035595">
    <property type="entry name" value="UDP_glycos_trans_CS"/>
</dbReference>
<dbReference type="OrthoDB" id="5835829at2759"/>
<dbReference type="PANTHER" id="PTHR11926:SF1534">
    <property type="entry name" value="GLYCOSYLTRANSFERASE"/>
    <property type="match status" value="1"/>
</dbReference>
<feature type="region of interest" description="Disordered" evidence="5">
    <location>
        <begin position="440"/>
        <end position="498"/>
    </location>
</feature>
<gene>
    <name evidence="7" type="ORF">NYM_LOCUS16778</name>
</gene>
<dbReference type="EMBL" id="LR721782">
    <property type="protein sequence ID" value="VVW27721.1"/>
    <property type="molecule type" value="Genomic_DNA"/>
</dbReference>
<dbReference type="FunFam" id="3.40.50.2000:FF:000019">
    <property type="entry name" value="Glycosyltransferase"/>
    <property type="match status" value="1"/>
</dbReference>
<dbReference type="Gene3D" id="3.40.50.2000">
    <property type="entry name" value="Glycogen Phosphorylase B"/>
    <property type="match status" value="2"/>
</dbReference>
<protein>
    <recommendedName>
        <fullName evidence="4">Glycosyltransferase</fullName>
        <ecNumber evidence="4">2.4.1.-</ecNumber>
    </recommendedName>
</protein>
<dbReference type="InterPro" id="IPR002213">
    <property type="entry name" value="UDP_glucos_trans"/>
</dbReference>
<organism evidence="7">
    <name type="scientific">Nymphaea colorata</name>
    <name type="common">pocket water lily</name>
    <dbReference type="NCBI Taxonomy" id="210225"/>
    <lineage>
        <taxon>Eukaryota</taxon>
        <taxon>Viridiplantae</taxon>
        <taxon>Streptophyta</taxon>
        <taxon>Embryophyta</taxon>
        <taxon>Tracheophyta</taxon>
        <taxon>Spermatophyta</taxon>
        <taxon>Magnoliopsida</taxon>
        <taxon>Nymphaeales</taxon>
        <taxon>Nymphaeaceae</taxon>
        <taxon>Nymphaea</taxon>
    </lineage>
</organism>
<name>A0A5K1CVE5_9MAGN</name>
<dbReference type="GO" id="GO:0080044">
    <property type="term" value="F:quercetin 7-O-glucosyltransferase activity"/>
    <property type="evidence" value="ECO:0007669"/>
    <property type="project" value="TreeGrafter"/>
</dbReference>
<evidence type="ECO:0000256" key="4">
    <source>
        <dbReference type="RuleBase" id="RU362057"/>
    </source>
</evidence>
<dbReference type="AlphaFoldDB" id="A0A5K1CVE5"/>
<dbReference type="CDD" id="cd03784">
    <property type="entry name" value="GT1_Gtf-like"/>
    <property type="match status" value="1"/>
</dbReference>